<accession>A0ABW1DII4</accession>
<evidence type="ECO:0000313" key="2">
    <source>
        <dbReference type="Proteomes" id="UP001595979"/>
    </source>
</evidence>
<evidence type="ECO:0000313" key="1">
    <source>
        <dbReference type="EMBL" id="MFC5847599.1"/>
    </source>
</evidence>
<organism evidence="1 2">
    <name type="scientific">Deinococcus petrolearius</name>
    <dbReference type="NCBI Taxonomy" id="1751295"/>
    <lineage>
        <taxon>Bacteria</taxon>
        <taxon>Thermotogati</taxon>
        <taxon>Deinococcota</taxon>
        <taxon>Deinococci</taxon>
        <taxon>Deinococcales</taxon>
        <taxon>Deinococcaceae</taxon>
        <taxon>Deinococcus</taxon>
    </lineage>
</organism>
<protein>
    <recommendedName>
        <fullName evidence="3">SRPBCC family protein</fullName>
    </recommendedName>
</protein>
<keyword evidence="2" id="KW-1185">Reference proteome</keyword>
<gene>
    <name evidence="1" type="ORF">ACFPQ6_04685</name>
</gene>
<dbReference type="EMBL" id="JBHSOH010000005">
    <property type="protein sequence ID" value="MFC5847599.1"/>
    <property type="molecule type" value="Genomic_DNA"/>
</dbReference>
<reference evidence="2" key="1">
    <citation type="journal article" date="2019" name="Int. J. Syst. Evol. Microbiol.">
        <title>The Global Catalogue of Microorganisms (GCM) 10K type strain sequencing project: providing services to taxonomists for standard genome sequencing and annotation.</title>
        <authorList>
            <consortium name="The Broad Institute Genomics Platform"/>
            <consortium name="The Broad Institute Genome Sequencing Center for Infectious Disease"/>
            <person name="Wu L."/>
            <person name="Ma J."/>
        </authorList>
    </citation>
    <scope>NUCLEOTIDE SEQUENCE [LARGE SCALE GENOMIC DNA]</scope>
    <source>
        <strain evidence="2">CGMCC 1.15053</strain>
    </source>
</reference>
<dbReference type="Proteomes" id="UP001595979">
    <property type="component" value="Unassembled WGS sequence"/>
</dbReference>
<name>A0ABW1DII4_9DEIO</name>
<dbReference type="SUPFAM" id="SSF50814">
    <property type="entry name" value="Lipocalins"/>
    <property type="match status" value="1"/>
</dbReference>
<dbReference type="RefSeq" id="WP_380046882.1">
    <property type="nucleotide sequence ID" value="NZ_JBHSOH010000005.1"/>
</dbReference>
<evidence type="ECO:0008006" key="3">
    <source>
        <dbReference type="Google" id="ProtNLM"/>
    </source>
</evidence>
<sequence>MSLAAALPARTGRLDPRVVAGTWYVTRTSLPLWSRLDNPSVTYAPLPEGRVVDTVRATAGGRPRLIVGLDRPLGHEPDGEGRFEWRGIAFPTRFTPSRWEVLAHDPAAEQWAVTVFARTPFTPAGLDVYTRAPRLLPDLETSLLRLLETLPQARPFVPRLFAPHHD</sequence>
<proteinExistence type="predicted"/>
<dbReference type="InterPro" id="IPR012674">
    <property type="entry name" value="Calycin"/>
</dbReference>
<comment type="caution">
    <text evidence="1">The sequence shown here is derived from an EMBL/GenBank/DDBJ whole genome shotgun (WGS) entry which is preliminary data.</text>
</comment>